<dbReference type="PROSITE" id="PS50887">
    <property type="entry name" value="GGDEF"/>
    <property type="match status" value="1"/>
</dbReference>
<dbReference type="KEGG" id="wsu:WS0841"/>
<dbReference type="GO" id="GO:0052621">
    <property type="term" value="F:diguanylate cyclase activity"/>
    <property type="evidence" value="ECO:0007669"/>
    <property type="project" value="UniProtKB-EC"/>
</dbReference>
<dbReference type="SMART" id="SM00267">
    <property type="entry name" value="GGDEF"/>
    <property type="match status" value="1"/>
</dbReference>
<evidence type="ECO:0000313" key="5">
    <source>
        <dbReference type="EMBL" id="CAE09952.1"/>
    </source>
</evidence>
<comment type="catalytic activity">
    <reaction evidence="2">
        <text>2 GTP = 3',3'-c-di-GMP + 2 diphosphate</text>
        <dbReference type="Rhea" id="RHEA:24898"/>
        <dbReference type="ChEBI" id="CHEBI:33019"/>
        <dbReference type="ChEBI" id="CHEBI:37565"/>
        <dbReference type="ChEBI" id="CHEBI:58805"/>
        <dbReference type="EC" id="2.7.7.65"/>
    </reaction>
</comment>
<gene>
    <name evidence="5" type="ordered locus">WS0841</name>
</gene>
<evidence type="ECO:0000256" key="1">
    <source>
        <dbReference type="ARBA" id="ARBA00012528"/>
    </source>
</evidence>
<dbReference type="InterPro" id="IPR043128">
    <property type="entry name" value="Rev_trsase/Diguanyl_cyclase"/>
</dbReference>
<keyword evidence="6" id="KW-1185">Reference proteome</keyword>
<evidence type="ECO:0000256" key="3">
    <source>
        <dbReference type="SAM" id="Phobius"/>
    </source>
</evidence>
<evidence type="ECO:0000256" key="2">
    <source>
        <dbReference type="ARBA" id="ARBA00034247"/>
    </source>
</evidence>
<feature type="transmembrane region" description="Helical" evidence="3">
    <location>
        <begin position="6"/>
        <end position="27"/>
    </location>
</feature>
<dbReference type="STRING" id="273121.WS0841"/>
<keyword evidence="3" id="KW-1133">Transmembrane helix</keyword>
<dbReference type="HOGENOM" id="CLU_757895_0_0_7"/>
<dbReference type="CDD" id="cd01949">
    <property type="entry name" value="GGDEF"/>
    <property type="match status" value="1"/>
</dbReference>
<dbReference type="NCBIfam" id="TIGR00254">
    <property type="entry name" value="GGDEF"/>
    <property type="match status" value="1"/>
</dbReference>
<organism evidence="6">
    <name type="scientific">Wolinella succinogenes (strain ATCC 29543 / DSM 1740 / CCUG 13145 / JCM 31913 / LMG 7466 / NCTC 11488 / FDC 602W)</name>
    <name type="common">Vibrio succinogenes</name>
    <dbReference type="NCBI Taxonomy" id="273121"/>
    <lineage>
        <taxon>Bacteria</taxon>
        <taxon>Pseudomonadati</taxon>
        <taxon>Campylobacterota</taxon>
        <taxon>Epsilonproteobacteria</taxon>
        <taxon>Campylobacterales</taxon>
        <taxon>Helicobacteraceae</taxon>
        <taxon>Wolinella</taxon>
    </lineage>
</organism>
<feature type="transmembrane region" description="Helical" evidence="3">
    <location>
        <begin position="189"/>
        <end position="209"/>
    </location>
</feature>
<dbReference type="InterPro" id="IPR000160">
    <property type="entry name" value="GGDEF_dom"/>
</dbReference>
<dbReference type="InterPro" id="IPR029787">
    <property type="entry name" value="Nucleotide_cyclase"/>
</dbReference>
<accession>Q7M9L0</accession>
<protein>
    <recommendedName>
        <fullName evidence="1">diguanylate cyclase</fullName>
        <ecNumber evidence="1">2.7.7.65</ecNumber>
    </recommendedName>
</protein>
<keyword evidence="3" id="KW-0812">Transmembrane</keyword>
<dbReference type="Gene3D" id="3.30.70.270">
    <property type="match status" value="1"/>
</dbReference>
<dbReference type="InterPro" id="IPR050469">
    <property type="entry name" value="Diguanylate_Cyclase"/>
</dbReference>
<dbReference type="SUPFAM" id="SSF55073">
    <property type="entry name" value="Nucleotide cyclase"/>
    <property type="match status" value="1"/>
</dbReference>
<keyword evidence="3" id="KW-0472">Membrane</keyword>
<dbReference type="RefSeq" id="WP_011138749.1">
    <property type="nucleotide sequence ID" value="NC_005090.1"/>
</dbReference>
<dbReference type="Pfam" id="PF00990">
    <property type="entry name" value="GGDEF"/>
    <property type="match status" value="1"/>
</dbReference>
<dbReference type="eggNOG" id="COG3706">
    <property type="taxonomic scope" value="Bacteria"/>
</dbReference>
<name>Q7M9L0_WOLSU</name>
<dbReference type="EMBL" id="BX571659">
    <property type="protein sequence ID" value="CAE09952.1"/>
    <property type="molecule type" value="Genomic_DNA"/>
</dbReference>
<dbReference type="EC" id="2.7.7.65" evidence="1"/>
<feature type="domain" description="GGDEF" evidence="4">
    <location>
        <begin position="267"/>
        <end position="404"/>
    </location>
</feature>
<dbReference type="PANTHER" id="PTHR45138:SF9">
    <property type="entry name" value="DIGUANYLATE CYCLASE DGCM-RELATED"/>
    <property type="match status" value="1"/>
</dbReference>
<dbReference type="AlphaFoldDB" id="Q7M9L0"/>
<reference evidence="5 6" key="1">
    <citation type="journal article" date="2003" name="Proc. Natl. Acad. Sci. U.S.A.">
        <title>Complete genome sequence and analysis of Wolinella succinogenes.</title>
        <authorList>
            <person name="Baar C."/>
            <person name="Eppinger M."/>
            <person name="Raddatz G."/>
            <person name="Simon JM."/>
            <person name="Lanz C."/>
            <person name="Klimmek O."/>
            <person name="Nandakumar R."/>
            <person name="Gross R."/>
            <person name="Rosinus A."/>
            <person name="Keller H."/>
            <person name="Jagtap P."/>
            <person name="Linke B."/>
            <person name="Meyer F."/>
            <person name="Lederer H."/>
            <person name="Schuster S.C."/>
        </authorList>
    </citation>
    <scope>NUCLEOTIDE SEQUENCE [LARGE SCALE GENOMIC DNA]</scope>
    <source>
        <strain evidence="6">ATCC 29543 / DSM 1740 / CCUG 13145 / JCM 31913 / LMG 7466 / NCTC 11488 / FDC 602W</strain>
    </source>
</reference>
<proteinExistence type="predicted"/>
<sequence length="407" mass="46281">MTKELIVKLQLSLLAFFMLIGFLFIGYSGNQNFQKMKHHLDRLYFGSHVKIVKLQALDSLYGSDLLVLVFRSKGGVIDPEEAVREIHRLKSNIQEKWGDYKGSYKSPEELDLLLSADRQIGDSLQRIDLIAEVLASKELARIKTLSYERILETIEKTRSLLGALIERENKNAYQTKESVNRDYEETLRVIWITLGGVFLLGSALAFFIGQSITLSHRLLHKQGQELKKANDALKELAIKDGLTGVYNRRFFDLIFERELGRASRERRAFTFIMIDIDHFKLYNDTYGHGEGDQVLKRVAKALDNTLERSSDYFFRLGGEEFCAFVMGLNEEQSLALCKKMLQAVERLKIPHKKNSASPYVTISMGAICLVPTPQSEAKKIIEKADGALYNAKGWGRNQAAILSHHEG</sequence>
<dbReference type="Proteomes" id="UP000000422">
    <property type="component" value="Chromosome"/>
</dbReference>
<dbReference type="PANTHER" id="PTHR45138">
    <property type="entry name" value="REGULATORY COMPONENTS OF SENSORY TRANSDUCTION SYSTEM"/>
    <property type="match status" value="1"/>
</dbReference>
<evidence type="ECO:0000259" key="4">
    <source>
        <dbReference type="PROSITE" id="PS50887"/>
    </source>
</evidence>
<dbReference type="FunFam" id="3.30.70.270:FF:000001">
    <property type="entry name" value="Diguanylate cyclase domain protein"/>
    <property type="match status" value="1"/>
</dbReference>
<evidence type="ECO:0000313" key="6">
    <source>
        <dbReference type="Proteomes" id="UP000000422"/>
    </source>
</evidence>